<evidence type="ECO:0000256" key="11">
    <source>
        <dbReference type="ARBA" id="ARBA00023286"/>
    </source>
</evidence>
<dbReference type="PANTHER" id="PTHR18966">
    <property type="entry name" value="IONOTROPIC GLUTAMATE RECEPTOR"/>
    <property type="match status" value="1"/>
</dbReference>
<feature type="disulfide bond" evidence="14">
    <location>
        <begin position="669"/>
        <end position="726"/>
    </location>
</feature>
<keyword evidence="9 13" id="KW-0675">Receptor</keyword>
<feature type="transmembrane region" description="Helical" evidence="15">
    <location>
        <begin position="564"/>
        <end position="582"/>
    </location>
</feature>
<evidence type="ECO:0000313" key="17">
    <source>
        <dbReference type="EMBL" id="GFY91918.1"/>
    </source>
</evidence>
<name>A0A7J0EZQ5_9ERIC</name>
<feature type="transmembrane region" description="Helical" evidence="15">
    <location>
        <begin position="743"/>
        <end position="762"/>
    </location>
</feature>
<keyword evidence="7 13" id="KW-0406">Ion transport</keyword>
<keyword evidence="12 13" id="KW-0407">Ion channel</keyword>
<keyword evidence="14" id="KW-1015">Disulfide bond</keyword>
<feature type="transmembrane region" description="Helical" evidence="15">
    <location>
        <begin position="503"/>
        <end position="521"/>
    </location>
</feature>
<dbReference type="InterPro" id="IPR017103">
    <property type="entry name" value="Iontropic_Glu_rcpt_pln"/>
</dbReference>
<dbReference type="PIRSF" id="PIRSF037090">
    <property type="entry name" value="Iontro_Glu-like_rcpt_pln"/>
    <property type="match status" value="1"/>
</dbReference>
<evidence type="ECO:0000256" key="3">
    <source>
        <dbReference type="ARBA" id="ARBA00022448"/>
    </source>
</evidence>
<dbReference type="Gene3D" id="3.40.190.10">
    <property type="entry name" value="Periplasmic binding protein-like II"/>
    <property type="match status" value="2"/>
</dbReference>
<reference evidence="17 18" key="1">
    <citation type="submission" date="2019-07" db="EMBL/GenBank/DDBJ databases">
        <title>De Novo Assembly of kiwifruit Actinidia rufa.</title>
        <authorList>
            <person name="Sugita-Konishi S."/>
            <person name="Sato K."/>
            <person name="Mori E."/>
            <person name="Abe Y."/>
            <person name="Kisaki G."/>
            <person name="Hamano K."/>
            <person name="Suezawa K."/>
            <person name="Otani M."/>
            <person name="Fukuda T."/>
            <person name="Manabe T."/>
            <person name="Gomi K."/>
            <person name="Tabuchi M."/>
            <person name="Akimitsu K."/>
            <person name="Kataoka I."/>
        </authorList>
    </citation>
    <scope>NUCLEOTIDE SEQUENCE [LARGE SCALE GENOMIC DNA]</scope>
    <source>
        <strain evidence="18">cv. Fuchu</strain>
    </source>
</reference>
<evidence type="ECO:0000256" key="13">
    <source>
        <dbReference type="PIRNR" id="PIRNR037090"/>
    </source>
</evidence>
<dbReference type="Gene3D" id="3.40.50.2300">
    <property type="match status" value="3"/>
</dbReference>
<evidence type="ECO:0000256" key="4">
    <source>
        <dbReference type="ARBA" id="ARBA00022692"/>
    </source>
</evidence>
<evidence type="ECO:0000256" key="12">
    <source>
        <dbReference type="ARBA" id="ARBA00023303"/>
    </source>
</evidence>
<evidence type="ECO:0000256" key="8">
    <source>
        <dbReference type="ARBA" id="ARBA00023136"/>
    </source>
</evidence>
<evidence type="ECO:0000256" key="15">
    <source>
        <dbReference type="SAM" id="Phobius"/>
    </source>
</evidence>
<organism evidence="17 18">
    <name type="scientific">Actinidia rufa</name>
    <dbReference type="NCBI Taxonomy" id="165716"/>
    <lineage>
        <taxon>Eukaryota</taxon>
        <taxon>Viridiplantae</taxon>
        <taxon>Streptophyta</taxon>
        <taxon>Embryophyta</taxon>
        <taxon>Tracheophyta</taxon>
        <taxon>Spermatophyta</taxon>
        <taxon>Magnoliopsida</taxon>
        <taxon>eudicotyledons</taxon>
        <taxon>Gunneridae</taxon>
        <taxon>Pentapetalae</taxon>
        <taxon>asterids</taxon>
        <taxon>Ericales</taxon>
        <taxon>Actinidiaceae</taxon>
        <taxon>Actinidia</taxon>
    </lineage>
</organism>
<accession>A0A7J0EZQ5</accession>
<keyword evidence="8 13" id="KW-0472">Membrane</keyword>
<feature type="transmembrane region" description="Helical" evidence="15">
    <location>
        <begin position="533"/>
        <end position="552"/>
    </location>
</feature>
<protein>
    <recommendedName>
        <fullName evidence="13">Glutamate receptor</fullName>
    </recommendedName>
</protein>
<comment type="caution">
    <text evidence="17">The sequence shown here is derived from an EMBL/GenBank/DDBJ whole genome shotgun (WGS) entry which is preliminary data.</text>
</comment>
<dbReference type="SUPFAM" id="SSF53822">
    <property type="entry name" value="Periplasmic binding protein-like I"/>
    <property type="match status" value="1"/>
</dbReference>
<keyword evidence="11 13" id="KW-1071">Ligand-gated ion channel</keyword>
<dbReference type="Gene3D" id="1.10.287.70">
    <property type="match status" value="1"/>
</dbReference>
<sequence>MPILALVKKLKQPFPWLLRTTTITQQVNRSLSSIETQVETLSKRLLRNICMIGAAEELIKDEKVEVIIGMETWPETMLVADIGNQAQVPVLSFAPTAIAPSLLQWPSLVHLASNVTQQLGCIASIAHFFQWRRVVAIYEVDKFGGDSGMLASLAEQLCNVSSNIEHRLVFPPISSLSNPKERVREELSTLLHMQPRVFVILQSSLSLATHLFKEAKQMGLMGQDSVWIVTDTISSQLDILDNSLISSMEGVVGIKTWFSEDSKSFIKFRRLFKKKFQSKYPEEDNSEPGIHALRAFDGISAITKAVNRLGGNDYHSSSTLLKNILSTNFTGLSGGIRFQNGQLGHPPIFTIVNVIGKKYKEVGFWSSKVGFSKDLDHIEESGEGNSIEAFENLVTWPGNLRRTPKGWAMPSESRRMKIGVPGRTAFGKFVKVKSEHERPSGFCIDVFDETFDAVIGDVTILANRSRYMDFTQPFAESRLTMLVTAKPEGERAWMFLKPFTKELWAATGGILAYTVFIVWLLERKANPEFHGRSWLHQLGTSFWFTYTSLFFAQKEAVHSNYTRVVVLVWLFVALALNSSYTANLSSILTVSQLEPNVTDVGWLRSHNAKIGCDNETFVWRYLIDVLKFKEANIVNITVEDDYPGNLSSGNIAAAFLELPYEKAFLMENCKGYTGVDLPDRFGGFGFVFQKGSPIAADFSEAILTLKENGTLKQLETKWFDPNKTECLAKQTTSTNSLSYRSFWGLYLFSGVTSTLCYFFFCIHGCYKSQDKIYAGDSTTNNDDSSKQRSSWRIILGRGREIRTSHGDPMW</sequence>
<proteinExistence type="inferred from homology"/>
<dbReference type="InterPro" id="IPR028082">
    <property type="entry name" value="Peripla_BP_I"/>
</dbReference>
<keyword evidence="5" id="KW-0732">Signal</keyword>
<evidence type="ECO:0000256" key="10">
    <source>
        <dbReference type="ARBA" id="ARBA00023180"/>
    </source>
</evidence>
<dbReference type="InterPro" id="IPR015683">
    <property type="entry name" value="Ionotropic_Glu_rcpt"/>
</dbReference>
<dbReference type="FunFam" id="1.10.287.70:FF:000172">
    <property type="entry name" value="Glutamate receptor"/>
    <property type="match status" value="1"/>
</dbReference>
<keyword evidence="10" id="KW-0325">Glycoprotein</keyword>
<evidence type="ECO:0000256" key="9">
    <source>
        <dbReference type="ARBA" id="ARBA00023170"/>
    </source>
</evidence>
<feature type="domain" description="Ionotropic glutamate receptor C-terminal" evidence="16">
    <location>
        <begin position="417"/>
        <end position="721"/>
    </location>
</feature>
<dbReference type="Pfam" id="PF01094">
    <property type="entry name" value="ANF_receptor"/>
    <property type="match status" value="1"/>
</dbReference>
<dbReference type="CDD" id="cd19990">
    <property type="entry name" value="PBP1_GABAb_receptor_plant"/>
    <property type="match status" value="1"/>
</dbReference>
<comment type="similarity">
    <text evidence="2 13">Belongs to the glutamate-gated ion channel (TC 1.A.10.1) family.</text>
</comment>
<dbReference type="Proteomes" id="UP000585474">
    <property type="component" value="Unassembled WGS sequence"/>
</dbReference>
<evidence type="ECO:0000256" key="14">
    <source>
        <dbReference type="PIRSR" id="PIRSR037090-50"/>
    </source>
</evidence>
<dbReference type="GO" id="GO:0015276">
    <property type="term" value="F:ligand-gated monoatomic ion channel activity"/>
    <property type="evidence" value="ECO:0007669"/>
    <property type="project" value="InterPro"/>
</dbReference>
<evidence type="ECO:0000256" key="5">
    <source>
        <dbReference type="ARBA" id="ARBA00022729"/>
    </source>
</evidence>
<dbReference type="GO" id="GO:0016020">
    <property type="term" value="C:membrane"/>
    <property type="evidence" value="ECO:0007669"/>
    <property type="project" value="UniProtKB-SubCell"/>
</dbReference>
<comment type="function">
    <text evidence="13">Glutamate-gated receptor that probably acts as non-selective cation channel.</text>
</comment>
<dbReference type="Pfam" id="PF00060">
    <property type="entry name" value="Lig_chan"/>
    <property type="match status" value="1"/>
</dbReference>
<dbReference type="OrthoDB" id="5984008at2759"/>
<dbReference type="InterPro" id="IPR044440">
    <property type="entry name" value="GABAb_receptor_plant_PBP1"/>
</dbReference>
<dbReference type="FunFam" id="3.40.50.2300:FF:000188">
    <property type="entry name" value="Glutamate receptor"/>
    <property type="match status" value="1"/>
</dbReference>
<evidence type="ECO:0000256" key="6">
    <source>
        <dbReference type="ARBA" id="ARBA00022989"/>
    </source>
</evidence>
<evidence type="ECO:0000256" key="2">
    <source>
        <dbReference type="ARBA" id="ARBA00008685"/>
    </source>
</evidence>
<evidence type="ECO:0000256" key="7">
    <source>
        <dbReference type="ARBA" id="ARBA00023065"/>
    </source>
</evidence>
<dbReference type="InterPro" id="IPR001320">
    <property type="entry name" value="Iontro_rcpt_C"/>
</dbReference>
<evidence type="ECO:0000313" key="18">
    <source>
        <dbReference type="Proteomes" id="UP000585474"/>
    </source>
</evidence>
<evidence type="ECO:0000259" key="16">
    <source>
        <dbReference type="SMART" id="SM00079"/>
    </source>
</evidence>
<keyword evidence="6 15" id="KW-1133">Transmembrane helix</keyword>
<dbReference type="InterPro" id="IPR001828">
    <property type="entry name" value="ANF_lig-bd_rcpt"/>
</dbReference>
<keyword evidence="4 15" id="KW-0812">Transmembrane</keyword>
<dbReference type="SMART" id="SM00079">
    <property type="entry name" value="PBPe"/>
    <property type="match status" value="1"/>
</dbReference>
<dbReference type="AlphaFoldDB" id="A0A7J0EZQ5"/>
<keyword evidence="18" id="KW-1185">Reference proteome</keyword>
<comment type="subcellular location">
    <subcellularLocation>
        <location evidence="1">Membrane</location>
        <topology evidence="1">Multi-pass membrane protein</topology>
    </subcellularLocation>
</comment>
<dbReference type="EMBL" id="BJWL01000008">
    <property type="protein sequence ID" value="GFY91918.1"/>
    <property type="molecule type" value="Genomic_DNA"/>
</dbReference>
<keyword evidence="3 13" id="KW-0813">Transport</keyword>
<gene>
    <name evidence="17" type="ORF">Acr_08g0003140</name>
</gene>
<dbReference type="SUPFAM" id="SSF53850">
    <property type="entry name" value="Periplasmic binding protein-like II"/>
    <property type="match status" value="1"/>
</dbReference>
<evidence type="ECO:0000256" key="1">
    <source>
        <dbReference type="ARBA" id="ARBA00004141"/>
    </source>
</evidence>